<keyword evidence="1" id="KW-0805">Transcription regulation</keyword>
<dbReference type="AlphaFoldDB" id="A0A1G9EJ00"/>
<dbReference type="SMART" id="SM00418">
    <property type="entry name" value="HTH_ARSR"/>
    <property type="match status" value="1"/>
</dbReference>
<accession>A0A1G9EJ00</accession>
<dbReference type="InterPro" id="IPR011991">
    <property type="entry name" value="ArsR-like_HTH"/>
</dbReference>
<dbReference type="RefSeq" id="WP_092985879.1">
    <property type="nucleotide sequence ID" value="NZ_FNFY01000009.1"/>
</dbReference>
<dbReference type="STRING" id="576118.SAMN05216216_10913"/>
<keyword evidence="2" id="KW-0238">DNA-binding</keyword>
<dbReference type="GO" id="GO:0003700">
    <property type="term" value="F:DNA-binding transcription factor activity"/>
    <property type="evidence" value="ECO:0007669"/>
    <property type="project" value="InterPro"/>
</dbReference>
<protein>
    <submittedName>
        <fullName evidence="5">Transcriptional regulator, ArsR family</fullName>
    </submittedName>
</protein>
<dbReference type="OrthoDB" id="9794330at2"/>
<evidence type="ECO:0000256" key="3">
    <source>
        <dbReference type="ARBA" id="ARBA00023163"/>
    </source>
</evidence>
<dbReference type="EMBL" id="FNFY01000009">
    <property type="protein sequence ID" value="SDK76079.1"/>
    <property type="molecule type" value="Genomic_DNA"/>
</dbReference>
<gene>
    <name evidence="5" type="ORF">SAMN05216216_10913</name>
</gene>
<sequence>MDYKKLDAETIDTVTRTFKALGDPTRIRILTYLFNNEHSVGDISDTLDIKQSTVSHQLKTLKNLRLVKSRRDGTTIYYSHDDAHVMLMLDQMISHIKHD</sequence>
<dbReference type="PANTHER" id="PTHR43132:SF6">
    <property type="entry name" value="HTH-TYPE TRANSCRIPTIONAL REPRESSOR CZRA"/>
    <property type="match status" value="1"/>
</dbReference>
<feature type="domain" description="HTH arsR-type" evidence="4">
    <location>
        <begin position="6"/>
        <end position="99"/>
    </location>
</feature>
<evidence type="ECO:0000313" key="6">
    <source>
        <dbReference type="Proteomes" id="UP000199008"/>
    </source>
</evidence>
<keyword evidence="6" id="KW-1185">Reference proteome</keyword>
<dbReference type="CDD" id="cd00090">
    <property type="entry name" value="HTH_ARSR"/>
    <property type="match status" value="1"/>
</dbReference>
<dbReference type="PROSITE" id="PS50987">
    <property type="entry name" value="HTH_ARSR_2"/>
    <property type="match status" value="1"/>
</dbReference>
<dbReference type="InterPro" id="IPR036390">
    <property type="entry name" value="WH_DNA-bd_sf"/>
</dbReference>
<dbReference type="NCBIfam" id="NF033788">
    <property type="entry name" value="HTH_metalloreg"/>
    <property type="match status" value="1"/>
</dbReference>
<evidence type="ECO:0000256" key="1">
    <source>
        <dbReference type="ARBA" id="ARBA00023015"/>
    </source>
</evidence>
<keyword evidence="3" id="KW-0804">Transcription</keyword>
<dbReference type="InterPro" id="IPR001845">
    <property type="entry name" value="HTH_ArsR_DNA-bd_dom"/>
</dbReference>
<evidence type="ECO:0000256" key="2">
    <source>
        <dbReference type="ARBA" id="ARBA00023125"/>
    </source>
</evidence>
<dbReference type="InterPro" id="IPR051011">
    <property type="entry name" value="Metal_resp_trans_reg"/>
</dbReference>
<dbReference type="Gene3D" id="1.10.10.10">
    <property type="entry name" value="Winged helix-like DNA-binding domain superfamily/Winged helix DNA-binding domain"/>
    <property type="match status" value="1"/>
</dbReference>
<dbReference type="SUPFAM" id="SSF46785">
    <property type="entry name" value="Winged helix' DNA-binding domain"/>
    <property type="match status" value="1"/>
</dbReference>
<organism evidence="5 6">
    <name type="scientific">Lacicoccus qingdaonensis</name>
    <dbReference type="NCBI Taxonomy" id="576118"/>
    <lineage>
        <taxon>Bacteria</taxon>
        <taxon>Bacillati</taxon>
        <taxon>Bacillota</taxon>
        <taxon>Bacilli</taxon>
        <taxon>Bacillales</taxon>
        <taxon>Salinicoccaceae</taxon>
        <taxon>Lacicoccus</taxon>
    </lineage>
</organism>
<dbReference type="InterPro" id="IPR036388">
    <property type="entry name" value="WH-like_DNA-bd_sf"/>
</dbReference>
<reference evidence="6" key="1">
    <citation type="submission" date="2016-10" db="EMBL/GenBank/DDBJ databases">
        <authorList>
            <person name="Varghese N."/>
            <person name="Submissions S."/>
        </authorList>
    </citation>
    <scope>NUCLEOTIDE SEQUENCE [LARGE SCALE GENOMIC DNA]</scope>
    <source>
        <strain evidence="6">CGMCC 1.8895</strain>
    </source>
</reference>
<dbReference type="GO" id="GO:0003677">
    <property type="term" value="F:DNA binding"/>
    <property type="evidence" value="ECO:0007669"/>
    <property type="project" value="UniProtKB-KW"/>
</dbReference>
<dbReference type="PRINTS" id="PR00778">
    <property type="entry name" value="HTHARSR"/>
</dbReference>
<name>A0A1G9EJ00_9BACL</name>
<dbReference type="PANTHER" id="PTHR43132">
    <property type="entry name" value="ARSENICAL RESISTANCE OPERON REPRESSOR ARSR-RELATED"/>
    <property type="match status" value="1"/>
</dbReference>
<evidence type="ECO:0000313" key="5">
    <source>
        <dbReference type="EMBL" id="SDK76079.1"/>
    </source>
</evidence>
<dbReference type="Proteomes" id="UP000199008">
    <property type="component" value="Unassembled WGS sequence"/>
</dbReference>
<evidence type="ECO:0000259" key="4">
    <source>
        <dbReference type="PROSITE" id="PS50987"/>
    </source>
</evidence>
<dbReference type="Pfam" id="PF01022">
    <property type="entry name" value="HTH_5"/>
    <property type="match status" value="1"/>
</dbReference>
<proteinExistence type="predicted"/>